<feature type="transmembrane region" description="Helical" evidence="2">
    <location>
        <begin position="77"/>
        <end position="99"/>
    </location>
</feature>
<sequence length="482" mass="51140">MSELPPSLPGPPLPGAAVRTPRGVSGARNTSLWLLLVGRAEVGRRAHLFLVAGLVSAALGVLIVIDSLDGAVHVPDRWFGLLLLAEGAASLVAGVTALGAARRLRLLKGGVLLVLAVLIVAATRHSTFLLAMFFGTAFLVDGAVRIVIASLLKFSGWRSSAALGALGVAFGLFHLQPWPTWYAGTLGYCLGMFLILNGARFALAGRRAKRIAANQLATPQMATEHPATEPVSAPASTGSDSLTVYVWTPTGHATTPARQRLIRRYIAAVNARGIVSTGHAALAQGTDLYISHYPAVELDRSTANLRSSLRAGPENDVSGRFLPSYAEEAADWCDATVAVTLDGVDAAGLRAFWDAYRRDATYNFISRNCSTTVASALDAAVEGAFARTGRPWRRLARALTTPEYWAAALLRNGAAGMTWTPGLVLDYSRALSALLDPVSPVREIAWKGVGRRLVRNLQAGPMADLYRIVRRRPAPSAGPTEA</sequence>
<feature type="transmembrane region" description="Helical" evidence="2">
    <location>
        <begin position="181"/>
        <end position="203"/>
    </location>
</feature>
<accession>A0A2R4WMF0</accession>
<feature type="transmembrane region" description="Helical" evidence="2">
    <location>
        <begin position="106"/>
        <end position="122"/>
    </location>
</feature>
<evidence type="ECO:0000313" key="5">
    <source>
        <dbReference type="Proteomes" id="UP000244755"/>
    </source>
</evidence>
<feature type="transmembrane region" description="Helical" evidence="2">
    <location>
        <begin position="155"/>
        <end position="175"/>
    </location>
</feature>
<feature type="transmembrane region" description="Helical" evidence="2">
    <location>
        <begin position="46"/>
        <end position="65"/>
    </location>
</feature>
<keyword evidence="2" id="KW-0472">Membrane</keyword>
<gene>
    <name evidence="4" type="ORF">DA075_18970</name>
</gene>
<proteinExistence type="predicted"/>
<evidence type="ECO:0000256" key="1">
    <source>
        <dbReference type="SAM" id="MobiDB-lite"/>
    </source>
</evidence>
<evidence type="ECO:0000259" key="3">
    <source>
        <dbReference type="Pfam" id="PF13387"/>
    </source>
</evidence>
<evidence type="ECO:0000256" key="2">
    <source>
        <dbReference type="SAM" id="Phobius"/>
    </source>
</evidence>
<feature type="domain" description="Lnb N-terminal periplasmic" evidence="3">
    <location>
        <begin position="340"/>
        <end position="387"/>
    </location>
</feature>
<dbReference type="KEGG" id="mee:DA075_18970"/>
<dbReference type="Proteomes" id="UP000244755">
    <property type="component" value="Chromosome 1"/>
</dbReference>
<feature type="compositionally biased region" description="Pro residues" evidence="1">
    <location>
        <begin position="1"/>
        <end position="14"/>
    </location>
</feature>
<dbReference type="AlphaFoldDB" id="A0A2R4WMF0"/>
<reference evidence="4 5" key="1">
    <citation type="submission" date="2018-04" db="EMBL/GenBank/DDBJ databases">
        <title>Methylobacterium sp. PR1016A genome.</title>
        <authorList>
            <person name="Park W."/>
        </authorList>
    </citation>
    <scope>NUCLEOTIDE SEQUENCE [LARGE SCALE GENOMIC DNA]</scope>
    <source>
        <strain evidence="4 5">PR1016A</strain>
    </source>
</reference>
<name>A0A2R4WMF0_9HYPH</name>
<evidence type="ECO:0000313" key="4">
    <source>
        <dbReference type="EMBL" id="AWB22727.1"/>
    </source>
</evidence>
<dbReference type="EMBL" id="CP028843">
    <property type="protein sequence ID" value="AWB22727.1"/>
    <property type="molecule type" value="Genomic_DNA"/>
</dbReference>
<feature type="region of interest" description="Disordered" evidence="1">
    <location>
        <begin position="1"/>
        <end position="23"/>
    </location>
</feature>
<protein>
    <submittedName>
        <fullName evidence="4">DUF4105 domain-containing protein</fullName>
    </submittedName>
</protein>
<organism evidence="4 5">
    <name type="scientific">Methylobacterium currus</name>
    <dbReference type="NCBI Taxonomy" id="2051553"/>
    <lineage>
        <taxon>Bacteria</taxon>
        <taxon>Pseudomonadati</taxon>
        <taxon>Pseudomonadota</taxon>
        <taxon>Alphaproteobacteria</taxon>
        <taxon>Hyphomicrobiales</taxon>
        <taxon>Methylobacteriaceae</taxon>
        <taxon>Methylobacterium</taxon>
    </lineage>
</organism>
<dbReference type="InterPro" id="IPR025178">
    <property type="entry name" value="Lnb_N"/>
</dbReference>
<feature type="transmembrane region" description="Helical" evidence="2">
    <location>
        <begin position="128"/>
        <end position="148"/>
    </location>
</feature>
<keyword evidence="2" id="KW-1133">Transmembrane helix</keyword>
<dbReference type="Pfam" id="PF13387">
    <property type="entry name" value="Lnb_N"/>
    <property type="match status" value="1"/>
</dbReference>
<keyword evidence="2" id="KW-0812">Transmembrane</keyword>
<keyword evidence="5" id="KW-1185">Reference proteome</keyword>
<dbReference type="OrthoDB" id="6773069at2"/>